<evidence type="ECO:0000313" key="4">
    <source>
        <dbReference type="Proteomes" id="UP001597163"/>
    </source>
</evidence>
<feature type="domain" description="OmpA-like" evidence="2">
    <location>
        <begin position="70"/>
        <end position="158"/>
    </location>
</feature>
<dbReference type="Proteomes" id="UP001597163">
    <property type="component" value="Unassembled WGS sequence"/>
</dbReference>
<dbReference type="SUPFAM" id="SSF103088">
    <property type="entry name" value="OmpA-like"/>
    <property type="match status" value="1"/>
</dbReference>
<evidence type="ECO:0000259" key="2">
    <source>
        <dbReference type="Pfam" id="PF00691"/>
    </source>
</evidence>
<evidence type="ECO:0000256" key="1">
    <source>
        <dbReference type="SAM" id="SignalP"/>
    </source>
</evidence>
<keyword evidence="4" id="KW-1185">Reference proteome</keyword>
<comment type="caution">
    <text evidence="3">The sequence shown here is derived from an EMBL/GenBank/DDBJ whole genome shotgun (WGS) entry which is preliminary data.</text>
</comment>
<name>A0ABW3R8R5_9FLAO</name>
<dbReference type="InterPro" id="IPR036737">
    <property type="entry name" value="OmpA-like_sf"/>
</dbReference>
<accession>A0ABW3R8R5</accession>
<feature type="signal peptide" evidence="1">
    <location>
        <begin position="1"/>
        <end position="19"/>
    </location>
</feature>
<proteinExistence type="predicted"/>
<dbReference type="Gene3D" id="3.30.1330.60">
    <property type="entry name" value="OmpA-like domain"/>
    <property type="match status" value="1"/>
</dbReference>
<protein>
    <submittedName>
        <fullName evidence="3">OmpA family protein</fullName>
    </submittedName>
</protein>
<feature type="chain" id="PRO_5047108604" evidence="1">
    <location>
        <begin position="20"/>
        <end position="177"/>
    </location>
</feature>
<dbReference type="InterPro" id="IPR006665">
    <property type="entry name" value="OmpA-like"/>
</dbReference>
<dbReference type="RefSeq" id="WP_311936114.1">
    <property type="nucleotide sequence ID" value="NZ_JAVSCK010000001.1"/>
</dbReference>
<evidence type="ECO:0000313" key="3">
    <source>
        <dbReference type="EMBL" id="MFD1161353.1"/>
    </source>
</evidence>
<dbReference type="Pfam" id="PF00691">
    <property type="entry name" value="OmpA"/>
    <property type="match status" value="1"/>
</dbReference>
<organism evidence="3 4">
    <name type="scientific">Hwangdonia seohaensis</name>
    <dbReference type="NCBI Taxonomy" id="1240727"/>
    <lineage>
        <taxon>Bacteria</taxon>
        <taxon>Pseudomonadati</taxon>
        <taxon>Bacteroidota</taxon>
        <taxon>Flavobacteriia</taxon>
        <taxon>Flavobacteriales</taxon>
        <taxon>Flavobacteriaceae</taxon>
        <taxon>Hwangdonia</taxon>
    </lineage>
</organism>
<gene>
    <name evidence="3" type="ORF">ACFQ2E_02920</name>
</gene>
<dbReference type="EMBL" id="JBHTLJ010000001">
    <property type="protein sequence ID" value="MFD1161353.1"/>
    <property type="molecule type" value="Genomic_DNA"/>
</dbReference>
<sequence>MKKITLLFVLIFTLNNVFASDHVKEDNLQKTNTDNKKEAATTNNSKLIAGSFYGEDLSEGDLVSLKNLKFKTGYRYLTPESKDVLKELAEFLVQRTDIYFTINGHVCCTSGGIDAKNKETGIANLSIVRAKYIRDYLVKYGVDAKRVRYRGLAGKYNLEEEGRVDLYIRRVADVLYY</sequence>
<keyword evidence="1" id="KW-0732">Signal</keyword>
<reference evidence="4" key="1">
    <citation type="journal article" date="2019" name="Int. J. Syst. Evol. Microbiol.">
        <title>The Global Catalogue of Microorganisms (GCM) 10K type strain sequencing project: providing services to taxonomists for standard genome sequencing and annotation.</title>
        <authorList>
            <consortium name="The Broad Institute Genomics Platform"/>
            <consortium name="The Broad Institute Genome Sequencing Center for Infectious Disease"/>
            <person name="Wu L."/>
            <person name="Ma J."/>
        </authorList>
    </citation>
    <scope>NUCLEOTIDE SEQUENCE [LARGE SCALE GENOMIC DNA]</scope>
    <source>
        <strain evidence="4">CCUG 63246</strain>
    </source>
</reference>